<dbReference type="PROSITE" id="PS51186">
    <property type="entry name" value="GNAT"/>
    <property type="match status" value="1"/>
</dbReference>
<accession>A0ABS4DMZ1</accession>
<dbReference type="GO" id="GO:0016746">
    <property type="term" value="F:acyltransferase activity"/>
    <property type="evidence" value="ECO:0007669"/>
    <property type="project" value="UniProtKB-KW"/>
</dbReference>
<evidence type="ECO:0000313" key="5">
    <source>
        <dbReference type="Proteomes" id="UP000823790"/>
    </source>
</evidence>
<keyword evidence="1 4" id="KW-0808">Transferase</keyword>
<gene>
    <name evidence="4" type="ORF">J7I44_09000</name>
</gene>
<evidence type="ECO:0000259" key="3">
    <source>
        <dbReference type="PROSITE" id="PS51186"/>
    </source>
</evidence>
<dbReference type="SUPFAM" id="SSF55729">
    <property type="entry name" value="Acyl-CoA N-acyltransferases (Nat)"/>
    <property type="match status" value="1"/>
</dbReference>
<evidence type="ECO:0000313" key="4">
    <source>
        <dbReference type="EMBL" id="MBP1474438.1"/>
    </source>
</evidence>
<comment type="caution">
    <text evidence="4">The sequence shown here is derived from an EMBL/GenBank/DDBJ whole genome shotgun (WGS) entry which is preliminary data.</text>
</comment>
<dbReference type="Pfam" id="PF00583">
    <property type="entry name" value="Acetyltransf_1"/>
    <property type="match status" value="1"/>
</dbReference>
<feature type="domain" description="N-acetyltransferase" evidence="3">
    <location>
        <begin position="3"/>
        <end position="149"/>
    </location>
</feature>
<proteinExistence type="predicted"/>
<dbReference type="EMBL" id="JAGJRS010000018">
    <property type="protein sequence ID" value="MBP1474438.1"/>
    <property type="molecule type" value="Genomic_DNA"/>
</dbReference>
<reference evidence="4 5" key="1">
    <citation type="submission" date="2021-04" db="EMBL/GenBank/DDBJ databases">
        <authorList>
            <person name="Huq M.A."/>
        </authorList>
    </citation>
    <scope>NUCLEOTIDE SEQUENCE [LARGE SCALE GENOMIC DNA]</scope>
    <source>
        <strain evidence="4 5">MAH-13</strain>
    </source>
</reference>
<dbReference type="PANTHER" id="PTHR43877:SF2">
    <property type="entry name" value="AMINOALKYLPHOSPHONATE N-ACETYLTRANSFERASE-RELATED"/>
    <property type="match status" value="1"/>
</dbReference>
<dbReference type="InterPro" id="IPR016181">
    <property type="entry name" value="Acyl_CoA_acyltransferase"/>
</dbReference>
<evidence type="ECO:0000256" key="1">
    <source>
        <dbReference type="ARBA" id="ARBA00022679"/>
    </source>
</evidence>
<protein>
    <submittedName>
        <fullName evidence="4">GNAT family N-acetyltransferase</fullName>
        <ecNumber evidence="4">2.3.1.-</ecNumber>
    </submittedName>
</protein>
<keyword evidence="5" id="KW-1185">Reference proteome</keyword>
<name>A0ABS4DMZ1_9GAMM</name>
<keyword evidence="2 4" id="KW-0012">Acyltransferase</keyword>
<dbReference type="RefSeq" id="WP_209619218.1">
    <property type="nucleotide sequence ID" value="NZ_JAGJRS010000018.1"/>
</dbReference>
<dbReference type="Gene3D" id="3.40.630.30">
    <property type="match status" value="1"/>
</dbReference>
<dbReference type="PANTHER" id="PTHR43877">
    <property type="entry name" value="AMINOALKYLPHOSPHONATE N-ACETYLTRANSFERASE-RELATED-RELATED"/>
    <property type="match status" value="1"/>
</dbReference>
<dbReference type="EC" id="2.3.1.-" evidence="4"/>
<organism evidence="4 5">
    <name type="scientific">Frateuria flava</name>
    <dbReference type="NCBI Taxonomy" id="2821489"/>
    <lineage>
        <taxon>Bacteria</taxon>
        <taxon>Pseudomonadati</taxon>
        <taxon>Pseudomonadota</taxon>
        <taxon>Gammaproteobacteria</taxon>
        <taxon>Lysobacterales</taxon>
        <taxon>Rhodanobacteraceae</taxon>
        <taxon>Frateuria</taxon>
    </lineage>
</organism>
<sequence length="149" mass="16641">MSVQVRQATVHDLDTLVPLFDGYRQFYAQRSDPEGTRAFLRARFAHHQSVILLALDVRGVGLGFTQLYPLFSSVRMARTYLLNDLFVSPLARRQGVAAALLREAAAHARALGAASLSLSTALDNAPAQALYESQGWERDRQFCEYTLRL</sequence>
<dbReference type="InterPro" id="IPR000182">
    <property type="entry name" value="GNAT_dom"/>
</dbReference>
<dbReference type="Proteomes" id="UP000823790">
    <property type="component" value="Unassembled WGS sequence"/>
</dbReference>
<dbReference type="InterPro" id="IPR050832">
    <property type="entry name" value="Bact_Acetyltransf"/>
</dbReference>
<evidence type="ECO:0000256" key="2">
    <source>
        <dbReference type="ARBA" id="ARBA00023315"/>
    </source>
</evidence>